<proteinExistence type="predicted"/>
<dbReference type="AlphaFoldDB" id="A0A2P2J972"/>
<protein>
    <submittedName>
        <fullName evidence="1">Uncharacterized protein</fullName>
    </submittedName>
</protein>
<reference evidence="1" key="1">
    <citation type="submission" date="2018-02" db="EMBL/GenBank/DDBJ databases">
        <title>Rhizophora mucronata_Transcriptome.</title>
        <authorList>
            <person name="Meera S.P."/>
            <person name="Sreeshan A."/>
            <person name="Augustine A."/>
        </authorList>
    </citation>
    <scope>NUCLEOTIDE SEQUENCE</scope>
    <source>
        <tissue evidence="1">Leaf</tissue>
    </source>
</reference>
<sequence>MALYTKFIPARPHIPDAKSEFTNPPSFKFQVKATLLVGPENITSLSSASTKRKILIHSTSLMTKQIRPT</sequence>
<name>A0A2P2J972_RHIMU</name>
<evidence type="ECO:0000313" key="1">
    <source>
        <dbReference type="EMBL" id="MBW90024.1"/>
    </source>
</evidence>
<organism evidence="1">
    <name type="scientific">Rhizophora mucronata</name>
    <name type="common">Asiatic mangrove</name>
    <dbReference type="NCBI Taxonomy" id="61149"/>
    <lineage>
        <taxon>Eukaryota</taxon>
        <taxon>Viridiplantae</taxon>
        <taxon>Streptophyta</taxon>
        <taxon>Embryophyta</taxon>
        <taxon>Tracheophyta</taxon>
        <taxon>Spermatophyta</taxon>
        <taxon>Magnoliopsida</taxon>
        <taxon>eudicotyledons</taxon>
        <taxon>Gunneridae</taxon>
        <taxon>Pentapetalae</taxon>
        <taxon>rosids</taxon>
        <taxon>fabids</taxon>
        <taxon>Malpighiales</taxon>
        <taxon>Rhizophoraceae</taxon>
        <taxon>Rhizophora</taxon>
    </lineage>
</organism>
<dbReference type="EMBL" id="GGEC01009541">
    <property type="protein sequence ID" value="MBW90024.1"/>
    <property type="molecule type" value="Transcribed_RNA"/>
</dbReference>
<accession>A0A2P2J972</accession>